<feature type="region of interest" description="Disordered" evidence="1">
    <location>
        <begin position="15"/>
        <end position="57"/>
    </location>
</feature>
<name>A0ABW3M182_9GAMM</name>
<feature type="compositionally biased region" description="Low complexity" evidence="1">
    <location>
        <begin position="22"/>
        <end position="38"/>
    </location>
</feature>
<accession>A0ABW3M182</accession>
<keyword evidence="3" id="KW-1185">Reference proteome</keyword>
<comment type="caution">
    <text evidence="2">The sequence shown here is derived from an EMBL/GenBank/DDBJ whole genome shotgun (WGS) entry which is preliminary data.</text>
</comment>
<proteinExistence type="predicted"/>
<dbReference type="Proteomes" id="UP001597033">
    <property type="component" value="Unassembled WGS sequence"/>
</dbReference>
<evidence type="ECO:0000256" key="1">
    <source>
        <dbReference type="SAM" id="MobiDB-lite"/>
    </source>
</evidence>
<gene>
    <name evidence="2" type="ORF">ACFQ2N_12270</name>
</gene>
<dbReference type="EMBL" id="JBHTKN010000008">
    <property type="protein sequence ID" value="MFD1043119.1"/>
    <property type="molecule type" value="Genomic_DNA"/>
</dbReference>
<reference evidence="3" key="1">
    <citation type="journal article" date="2019" name="Int. J. Syst. Evol. Microbiol.">
        <title>The Global Catalogue of Microorganisms (GCM) 10K type strain sequencing project: providing services to taxonomists for standard genome sequencing and annotation.</title>
        <authorList>
            <consortium name="The Broad Institute Genomics Platform"/>
            <consortium name="The Broad Institute Genome Sequencing Center for Infectious Disease"/>
            <person name="Wu L."/>
            <person name="Ma J."/>
        </authorList>
    </citation>
    <scope>NUCLEOTIDE SEQUENCE [LARGE SCALE GENOMIC DNA]</scope>
    <source>
        <strain evidence="3">CCUG 55854</strain>
    </source>
</reference>
<evidence type="ECO:0000313" key="2">
    <source>
        <dbReference type="EMBL" id="MFD1043119.1"/>
    </source>
</evidence>
<sequence length="110" mass="11737">MTAEAAVAAANFAAGADRRADGSAGSSTPSARAAAAPADQLPWEGLDDKRRSPAHQMRMTEKELATLNWLVLNKPGTKSRHLYMLELIQKGMAADVKLLTGEDVVFTGRD</sequence>
<protein>
    <submittedName>
        <fullName evidence="2">Uncharacterized protein</fullName>
    </submittedName>
</protein>
<evidence type="ECO:0000313" key="3">
    <source>
        <dbReference type="Proteomes" id="UP001597033"/>
    </source>
</evidence>
<organism evidence="2 3">
    <name type="scientific">Pseudoxanthomonas kaohsiungensis</name>
    <dbReference type="NCBI Taxonomy" id="283923"/>
    <lineage>
        <taxon>Bacteria</taxon>
        <taxon>Pseudomonadati</taxon>
        <taxon>Pseudomonadota</taxon>
        <taxon>Gammaproteobacteria</taxon>
        <taxon>Lysobacterales</taxon>
        <taxon>Lysobacteraceae</taxon>
        <taxon>Pseudoxanthomonas</taxon>
    </lineage>
</organism>
<dbReference type="RefSeq" id="WP_162377151.1">
    <property type="nucleotide sequence ID" value="NZ_JBHTKN010000008.1"/>
</dbReference>